<dbReference type="InterPro" id="IPR040521">
    <property type="entry name" value="KDZ"/>
</dbReference>
<dbReference type="Pfam" id="PF18803">
    <property type="entry name" value="CxC2"/>
    <property type="match status" value="1"/>
</dbReference>
<evidence type="ECO:0000313" key="2">
    <source>
        <dbReference type="EMBL" id="KAG1785649.1"/>
    </source>
</evidence>
<keyword evidence="3" id="KW-1185">Reference proteome</keyword>
<gene>
    <name evidence="2" type="ORF">HD556DRAFT_1456937</name>
</gene>
<protein>
    <recommendedName>
        <fullName evidence="1">CxC2-like cysteine cluster KDZ transposase-associated domain-containing protein</fullName>
    </recommendedName>
</protein>
<dbReference type="InterPro" id="IPR041457">
    <property type="entry name" value="CxC2_KDZ-assoc"/>
</dbReference>
<dbReference type="Proteomes" id="UP000719766">
    <property type="component" value="Unassembled WGS sequence"/>
</dbReference>
<reference evidence="2" key="1">
    <citation type="journal article" date="2020" name="New Phytol.">
        <title>Comparative genomics reveals dynamic genome evolution in host specialist ectomycorrhizal fungi.</title>
        <authorList>
            <person name="Lofgren L.A."/>
            <person name="Nguyen N.H."/>
            <person name="Vilgalys R."/>
            <person name="Ruytinx J."/>
            <person name="Liao H.L."/>
            <person name="Branco S."/>
            <person name="Kuo A."/>
            <person name="LaButti K."/>
            <person name="Lipzen A."/>
            <person name="Andreopoulos W."/>
            <person name="Pangilinan J."/>
            <person name="Riley R."/>
            <person name="Hundley H."/>
            <person name="Na H."/>
            <person name="Barry K."/>
            <person name="Grigoriev I.V."/>
            <person name="Stajich J.E."/>
            <person name="Kennedy P.G."/>
        </authorList>
    </citation>
    <scope>NUCLEOTIDE SEQUENCE</scope>
    <source>
        <strain evidence="2">S12</strain>
    </source>
</reference>
<name>A0A9P7AAV8_9AGAM</name>
<dbReference type="OrthoDB" id="3261436at2759"/>
<dbReference type="PANTHER" id="PTHR33104:SF2">
    <property type="entry name" value="CXC3 LIKE CYSTEINE CLUSTER DOMAIN-CONTAINING PROTEIN"/>
    <property type="match status" value="1"/>
</dbReference>
<proteinExistence type="predicted"/>
<dbReference type="RefSeq" id="XP_041153132.1">
    <property type="nucleotide sequence ID" value="XM_041308148.1"/>
</dbReference>
<dbReference type="AlphaFoldDB" id="A0A9P7AAV8"/>
<dbReference type="GeneID" id="64601912"/>
<dbReference type="SUPFAM" id="SSF57850">
    <property type="entry name" value="RING/U-box"/>
    <property type="match status" value="1"/>
</dbReference>
<evidence type="ECO:0000259" key="1">
    <source>
        <dbReference type="Pfam" id="PF18803"/>
    </source>
</evidence>
<feature type="domain" description="CxC2-like cysteine cluster KDZ transposase-associated" evidence="1">
    <location>
        <begin position="95"/>
        <end position="148"/>
    </location>
</feature>
<dbReference type="EMBL" id="JABBWE010000106">
    <property type="protein sequence ID" value="KAG1785649.1"/>
    <property type="molecule type" value="Genomic_DNA"/>
</dbReference>
<comment type="caution">
    <text evidence="2">The sequence shown here is derived from an EMBL/GenBank/DDBJ whole genome shotgun (WGS) entry which is preliminary data.</text>
</comment>
<organism evidence="2 3">
    <name type="scientific">Suillus plorans</name>
    <dbReference type="NCBI Taxonomy" id="116603"/>
    <lineage>
        <taxon>Eukaryota</taxon>
        <taxon>Fungi</taxon>
        <taxon>Dikarya</taxon>
        <taxon>Basidiomycota</taxon>
        <taxon>Agaricomycotina</taxon>
        <taxon>Agaricomycetes</taxon>
        <taxon>Agaricomycetidae</taxon>
        <taxon>Boletales</taxon>
        <taxon>Suillineae</taxon>
        <taxon>Suillaceae</taxon>
        <taxon>Suillus</taxon>
    </lineage>
</organism>
<sequence length="819" mass="93571">MKERDFFLAEILRHDGRGDHTSDTCPGCRCLTFTPPRYRCQECLDAQLYCGTCIIQNHIRLPTHHIHKWNGQFFERVSLKSMGLRVQLGHAIGERQLLRAGWFPSTSTNPRTAATFRVLHQYHILSFESKASAYEFYHSLVRLTDNTGLTKRKDHYESFMRMVREWRHLVMLKHSGRGHDPSGVAGTLEGQCAVLCPACPQPGKNLPDNWQDAPKAKDWLYGLFLVIDANFRLKRRVVSSDEIDPSLSRGWAYFVEEASYKSHISDRAEDTQEKSMCSSHNAVNMADTKLSQGLAAMGVGTVDCARHNMKCPNGVGDLQKGEKYLNMDYLFFSTLRHSTVDVLNVSYDIACQWHKHLWSRMLSLPPSHHLNYLTRTIRFFVPKFHLPAHVSKCQTIFSFNFTHFVGRTDGEAPERGWSNINPVASSTKGMGPGCHRDTLDNHFGDWNWKKVVGLGSSLLFKIKEAQTEKAEHGAAFEEFDSVITSENHVAWKVEMEAWEENPNDTMVSNPLQLKGIGDARLNLAQLKAEDLERGVDLSLHPDVSPSVLIASGIDLEEEQRHLKAIADNMGIHATDTQKLSILRMRMSLRRKTKSWRRTQLLYVPSVQVLVNTSATSALENAELMKLWLPSALNGNACDSHLQHIEWELRFAQAHNALEELRQCLHVHCSLLNFKREWIRGQGANTRAQNALARIHARQAACMKHYRTAWGALKSLAQILKKVDWRGRLQDLSDDDVKPLIDPFATQGEGRRRLTWIWMMDGMDNCADGGDVDGVRVEWCKSRARVLRWAEEVDLLQEEMRRVLLFFNWQANWWEGQGVL</sequence>
<evidence type="ECO:0000313" key="3">
    <source>
        <dbReference type="Proteomes" id="UP000719766"/>
    </source>
</evidence>
<dbReference type="PANTHER" id="PTHR33104">
    <property type="entry name" value="SI:DKEY-29D5.2"/>
    <property type="match status" value="1"/>
</dbReference>
<dbReference type="Pfam" id="PF18758">
    <property type="entry name" value="KDZ"/>
    <property type="match status" value="1"/>
</dbReference>
<accession>A0A9P7AAV8</accession>